<reference evidence="10" key="1">
    <citation type="journal article" date="2019" name="Int. J. Syst. Evol. Microbiol.">
        <title>The Global Catalogue of Microorganisms (GCM) 10K type strain sequencing project: providing services to taxonomists for standard genome sequencing and annotation.</title>
        <authorList>
            <consortium name="The Broad Institute Genomics Platform"/>
            <consortium name="The Broad Institute Genome Sequencing Center for Infectious Disease"/>
            <person name="Wu L."/>
            <person name="Ma J."/>
        </authorList>
    </citation>
    <scope>NUCLEOTIDE SEQUENCE [LARGE SCALE GENOMIC DNA]</scope>
    <source>
        <strain evidence="10">JCM 4816</strain>
    </source>
</reference>
<dbReference type="EMBL" id="JBHSQJ010000021">
    <property type="protein sequence ID" value="MFC5906923.1"/>
    <property type="molecule type" value="Genomic_DNA"/>
</dbReference>
<dbReference type="Pfam" id="PF00877">
    <property type="entry name" value="NLPC_P60"/>
    <property type="match status" value="1"/>
</dbReference>
<dbReference type="Gene3D" id="6.10.250.3150">
    <property type="match status" value="1"/>
</dbReference>
<evidence type="ECO:0000256" key="4">
    <source>
        <dbReference type="ARBA" id="ARBA00022807"/>
    </source>
</evidence>
<keyword evidence="3" id="KW-0378">Hydrolase</keyword>
<dbReference type="Gene3D" id="3.90.1720.10">
    <property type="entry name" value="endopeptidase domain like (from Nostoc punctiforme)"/>
    <property type="match status" value="1"/>
</dbReference>
<organism evidence="9 10">
    <name type="scientific">Streptacidiphilus monticola</name>
    <dbReference type="NCBI Taxonomy" id="2161674"/>
    <lineage>
        <taxon>Bacteria</taxon>
        <taxon>Bacillati</taxon>
        <taxon>Actinomycetota</taxon>
        <taxon>Actinomycetes</taxon>
        <taxon>Kitasatosporales</taxon>
        <taxon>Streptomycetaceae</taxon>
        <taxon>Streptacidiphilus</taxon>
    </lineage>
</organism>
<dbReference type="InterPro" id="IPR000064">
    <property type="entry name" value="NLP_P60_dom"/>
</dbReference>
<evidence type="ECO:0000259" key="8">
    <source>
        <dbReference type="PROSITE" id="PS51935"/>
    </source>
</evidence>
<keyword evidence="2" id="KW-0645">Protease</keyword>
<evidence type="ECO:0000313" key="9">
    <source>
        <dbReference type="EMBL" id="MFC5906923.1"/>
    </source>
</evidence>
<keyword evidence="4" id="KW-0788">Thiol protease</keyword>
<dbReference type="RefSeq" id="WP_380580822.1">
    <property type="nucleotide sequence ID" value="NZ_JBHSQJ010000021.1"/>
</dbReference>
<keyword evidence="10" id="KW-1185">Reference proteome</keyword>
<dbReference type="Proteomes" id="UP001596174">
    <property type="component" value="Unassembled WGS sequence"/>
</dbReference>
<name>A0ABW1FYF0_9ACTN</name>
<dbReference type="PANTHER" id="PTHR47359">
    <property type="entry name" value="PEPTIDOGLYCAN DL-ENDOPEPTIDASE CWLO"/>
    <property type="match status" value="1"/>
</dbReference>
<feature type="signal peptide" evidence="7">
    <location>
        <begin position="1"/>
        <end position="42"/>
    </location>
</feature>
<feature type="coiled-coil region" evidence="5">
    <location>
        <begin position="55"/>
        <end position="103"/>
    </location>
</feature>
<evidence type="ECO:0000256" key="1">
    <source>
        <dbReference type="ARBA" id="ARBA00007074"/>
    </source>
</evidence>
<dbReference type="PANTHER" id="PTHR47359:SF3">
    <property type="entry name" value="NLP_P60 DOMAIN-CONTAINING PROTEIN-RELATED"/>
    <property type="match status" value="1"/>
</dbReference>
<evidence type="ECO:0000313" key="10">
    <source>
        <dbReference type="Proteomes" id="UP001596174"/>
    </source>
</evidence>
<evidence type="ECO:0000256" key="5">
    <source>
        <dbReference type="SAM" id="Coils"/>
    </source>
</evidence>
<proteinExistence type="inferred from homology"/>
<evidence type="ECO:0000256" key="6">
    <source>
        <dbReference type="SAM" id="MobiDB-lite"/>
    </source>
</evidence>
<feature type="chain" id="PRO_5045142435" evidence="7">
    <location>
        <begin position="43"/>
        <end position="357"/>
    </location>
</feature>
<comment type="similarity">
    <text evidence="1">Belongs to the peptidase C40 family.</text>
</comment>
<keyword evidence="7" id="KW-0732">Signal</keyword>
<dbReference type="SUPFAM" id="SSF54001">
    <property type="entry name" value="Cysteine proteinases"/>
    <property type="match status" value="1"/>
</dbReference>
<accession>A0ABW1FYF0</accession>
<evidence type="ECO:0000256" key="7">
    <source>
        <dbReference type="SAM" id="SignalP"/>
    </source>
</evidence>
<evidence type="ECO:0000256" key="3">
    <source>
        <dbReference type="ARBA" id="ARBA00022801"/>
    </source>
</evidence>
<keyword evidence="5" id="KW-0175">Coiled coil</keyword>
<feature type="domain" description="NlpC/P60" evidence="8">
    <location>
        <begin position="243"/>
        <end position="357"/>
    </location>
</feature>
<comment type="caution">
    <text evidence="9">The sequence shown here is derived from an EMBL/GenBank/DDBJ whole genome shotgun (WGS) entry which is preliminary data.</text>
</comment>
<feature type="compositionally biased region" description="Polar residues" evidence="6">
    <location>
        <begin position="211"/>
        <end position="228"/>
    </location>
</feature>
<sequence length="357" mass="37034">MASHRKPRTNPLSGPAARTAATMAAAAAASVGILAQAQPGHAAPRPTPQQVKAQVDALYQQAEKATQDYDGAAERTAELTRQASNLQDQAARTDSRLNDLRTRLGQVAAAQYATGTMDPQLQLLMSAHPDDYLRQAGTLQQVSAAEAELMRQYSSQATTLHAQEAAARAKLVQLQAEQRRLAAAKATIQAGLAAAQQLLATLDAEARQTLQAASAGGSPQTQVPAQGGSTQGGSAPVVNVPVSGRAAAAVAFARAQLGKPYVWGATGPNSFDCSGLTQAAWRAAGVSLPRTTYEQINAGTRIAVSQLQPGDLVFYYAGVSHVAIYVGGGEIIHAPHPGASVEYAPLHEMPISGAVRP</sequence>
<dbReference type="PROSITE" id="PS51935">
    <property type="entry name" value="NLPC_P60"/>
    <property type="match status" value="1"/>
</dbReference>
<gene>
    <name evidence="9" type="ORF">ACFP3V_06810</name>
</gene>
<feature type="region of interest" description="Disordered" evidence="6">
    <location>
        <begin position="211"/>
        <end position="236"/>
    </location>
</feature>
<protein>
    <submittedName>
        <fullName evidence="9">NlpC/P60 family protein</fullName>
    </submittedName>
</protein>
<dbReference type="InterPro" id="IPR051794">
    <property type="entry name" value="PG_Endopeptidase_C40"/>
</dbReference>
<evidence type="ECO:0000256" key="2">
    <source>
        <dbReference type="ARBA" id="ARBA00022670"/>
    </source>
</evidence>
<dbReference type="InterPro" id="IPR038765">
    <property type="entry name" value="Papain-like_cys_pep_sf"/>
</dbReference>